<evidence type="ECO:0000256" key="1">
    <source>
        <dbReference type="SAM" id="MobiDB-lite"/>
    </source>
</evidence>
<keyword evidence="5" id="KW-1185">Reference proteome</keyword>
<accession>A0ABW0AQI6</accession>
<gene>
    <name evidence="4" type="ORF">ACFPRH_29080</name>
</gene>
<feature type="transmembrane region" description="Helical" evidence="2">
    <location>
        <begin position="32"/>
        <end position="51"/>
    </location>
</feature>
<evidence type="ECO:0000256" key="2">
    <source>
        <dbReference type="SAM" id="Phobius"/>
    </source>
</evidence>
<feature type="transmembrane region" description="Helical" evidence="2">
    <location>
        <begin position="147"/>
        <end position="166"/>
    </location>
</feature>
<feature type="transmembrane region" description="Helical" evidence="2">
    <location>
        <begin position="102"/>
        <end position="127"/>
    </location>
</feature>
<dbReference type="RefSeq" id="WP_344483970.1">
    <property type="nucleotide sequence ID" value="NZ_BAAASB010000022.1"/>
</dbReference>
<keyword evidence="2" id="KW-0812">Transmembrane</keyword>
<protein>
    <submittedName>
        <fullName evidence="4">MAB_1171c family putative transporter</fullName>
    </submittedName>
</protein>
<feature type="transmembrane region" description="Helical" evidence="2">
    <location>
        <begin position="6"/>
        <end position="25"/>
    </location>
</feature>
<comment type="caution">
    <text evidence="4">The sequence shown here is derived from an EMBL/GenBank/DDBJ whole genome shotgun (WGS) entry which is preliminary data.</text>
</comment>
<dbReference type="Proteomes" id="UP001596160">
    <property type="component" value="Unassembled WGS sequence"/>
</dbReference>
<feature type="transmembrane region" description="Helical" evidence="2">
    <location>
        <begin position="221"/>
        <end position="244"/>
    </location>
</feature>
<name>A0ABW0AQI6_9ACTN</name>
<feature type="transmembrane region" description="Helical" evidence="2">
    <location>
        <begin position="178"/>
        <end position="201"/>
    </location>
</feature>
<evidence type="ECO:0000313" key="5">
    <source>
        <dbReference type="Proteomes" id="UP001596160"/>
    </source>
</evidence>
<proteinExistence type="predicted"/>
<reference evidence="5" key="1">
    <citation type="journal article" date="2019" name="Int. J. Syst. Evol. Microbiol.">
        <title>The Global Catalogue of Microorganisms (GCM) 10K type strain sequencing project: providing services to taxonomists for standard genome sequencing and annotation.</title>
        <authorList>
            <consortium name="The Broad Institute Genomics Platform"/>
            <consortium name="The Broad Institute Genome Sequencing Center for Infectious Disease"/>
            <person name="Wu L."/>
            <person name="Ma J."/>
        </authorList>
    </citation>
    <scope>NUCLEOTIDE SEQUENCE [LARGE SCALE GENOMIC DNA]</scope>
    <source>
        <strain evidence="5">PCU 266</strain>
    </source>
</reference>
<dbReference type="NCBIfam" id="NF042915">
    <property type="entry name" value="MAB_1171c_fam"/>
    <property type="match status" value="1"/>
</dbReference>
<dbReference type="InterPro" id="IPR046675">
    <property type="entry name" value="DUF6545"/>
</dbReference>
<dbReference type="InterPro" id="IPR050039">
    <property type="entry name" value="MAB_1171c-like"/>
</dbReference>
<feature type="region of interest" description="Disordered" evidence="1">
    <location>
        <begin position="379"/>
        <end position="407"/>
    </location>
</feature>
<keyword evidence="2" id="KW-0472">Membrane</keyword>
<dbReference type="Pfam" id="PF20182">
    <property type="entry name" value="DUF6545"/>
    <property type="match status" value="1"/>
</dbReference>
<feature type="domain" description="DUF6545" evidence="3">
    <location>
        <begin position="246"/>
        <end position="373"/>
    </location>
</feature>
<feature type="transmembrane region" description="Helical" evidence="2">
    <location>
        <begin position="71"/>
        <end position="90"/>
    </location>
</feature>
<sequence>MSDLGFYGPAVLGGLAFLLRLPGLLRAPRDPLLRAVAALLLTGWGVFFFGAIPTISTVNDLTGVPNFSAPLVYTILTAFSGSCIVLIINWRGGPPERIRRATYWCVGVYSLVCVALFVLFALGSAPVERLRDLDTYYATTPYIREMIVLYLVAHTVSAIIMTLLCRRWSRDVSGVLRAGLFLMVAGYLLTLVYDVCKFAAVGARWAGLDWDGLSTDVARPLASAASFLIATGLGLPLVVQRLVGPWRDWRRHRRLGPLWRLLSGVSAARPSVVISPLSSVGVRLLQRESDIHDGLLTLNPYFDPDVRARALGRALARGARPAEAEAEGGAAMVVAALGALRADPEQLVIADSRGGQEGAGYEPLDLVRVSRALLRAGTAAGPGAERGTGRGAVRRAGGGRPDRLPEG</sequence>
<evidence type="ECO:0000313" key="4">
    <source>
        <dbReference type="EMBL" id="MFC5155771.1"/>
    </source>
</evidence>
<dbReference type="EMBL" id="JBHSKP010000025">
    <property type="protein sequence ID" value="MFC5155771.1"/>
    <property type="molecule type" value="Genomic_DNA"/>
</dbReference>
<evidence type="ECO:0000259" key="3">
    <source>
        <dbReference type="Pfam" id="PF20182"/>
    </source>
</evidence>
<keyword evidence="2" id="KW-1133">Transmembrane helix</keyword>
<organism evidence="4 5">
    <name type="scientific">Streptomyces amakusaensis</name>
    <dbReference type="NCBI Taxonomy" id="67271"/>
    <lineage>
        <taxon>Bacteria</taxon>
        <taxon>Bacillati</taxon>
        <taxon>Actinomycetota</taxon>
        <taxon>Actinomycetes</taxon>
        <taxon>Kitasatosporales</taxon>
        <taxon>Streptomycetaceae</taxon>
        <taxon>Streptomyces</taxon>
    </lineage>
</organism>